<dbReference type="SUPFAM" id="SSF56235">
    <property type="entry name" value="N-terminal nucleophile aminohydrolases (Ntn hydrolases)"/>
    <property type="match status" value="1"/>
</dbReference>
<proteinExistence type="predicted"/>
<dbReference type="GO" id="GO:0006751">
    <property type="term" value="P:glutathione catabolic process"/>
    <property type="evidence" value="ECO:0007669"/>
    <property type="project" value="InterPro"/>
</dbReference>
<dbReference type="AlphaFoldDB" id="A0A819KRS2"/>
<dbReference type="PRINTS" id="PR01210">
    <property type="entry name" value="GGTRANSPTASE"/>
</dbReference>
<dbReference type="InterPro" id="IPR029055">
    <property type="entry name" value="Ntn_hydrolases_N"/>
</dbReference>
<feature type="binding site" evidence="1">
    <location>
        <position position="139"/>
    </location>
    <ligand>
        <name>L-glutamate</name>
        <dbReference type="ChEBI" id="CHEBI:29985"/>
    </ligand>
</feature>
<name>A0A819KRS2_9BILA</name>
<dbReference type="PANTHER" id="PTHR11686:SF9">
    <property type="entry name" value="RE13973P"/>
    <property type="match status" value="1"/>
</dbReference>
<dbReference type="PANTHER" id="PTHR11686">
    <property type="entry name" value="GAMMA GLUTAMYL TRANSPEPTIDASE"/>
    <property type="match status" value="1"/>
</dbReference>
<protein>
    <submittedName>
        <fullName evidence="2">Uncharacterized protein</fullName>
    </submittedName>
</protein>
<dbReference type="EMBL" id="CAJOAY010002414">
    <property type="protein sequence ID" value="CAF3950632.1"/>
    <property type="molecule type" value="Genomic_DNA"/>
</dbReference>
<dbReference type="InterPro" id="IPR043138">
    <property type="entry name" value="GGT_lsub"/>
</dbReference>
<evidence type="ECO:0000313" key="2">
    <source>
        <dbReference type="EMBL" id="CAF3950632.1"/>
    </source>
</evidence>
<feature type="non-terminal residue" evidence="2">
    <location>
        <position position="365"/>
    </location>
</feature>
<sequence length="365" mass="40209">MNNIILFNKHLFFTTTQQLIRKIKIHDNHYRLFSSSSKVYSTDIAAPKFQIDLPGIENYGFEGASSFMMCKDGAVASDSEEASKVGRRILNLGGSAVDAAIAVLLCVGIHNCHSTGIGGGFLMNIYDIKKKECVAIDAREAAPSNAHQRMFVDGNPPPSSVSGGLSIGIPGEIAGYWNAHKQYGKLPWSALFRPAIDMCNEGIIVQKALAFSILQNKNKLYENKSFRGVFFKGDSDEVYGLYDTIYRPRLGQTLEIIAEKGPSAFYQGELSAGICEEIQSNGGIINEQDLTTYHARVKPALKVKLENHYTAYGVPPPASSAITLLILKVMDGYGLTPQSLDTDEKQVRFYHILNEVFKFAYGKRS</sequence>
<gene>
    <name evidence="2" type="ORF">OKA104_LOCUS26936</name>
</gene>
<dbReference type="Pfam" id="PF01019">
    <property type="entry name" value="G_glu_transpept"/>
    <property type="match status" value="1"/>
</dbReference>
<dbReference type="Proteomes" id="UP000663881">
    <property type="component" value="Unassembled WGS sequence"/>
</dbReference>
<accession>A0A819KRS2</accession>
<dbReference type="InterPro" id="IPR000101">
    <property type="entry name" value="GGT_peptidase"/>
</dbReference>
<organism evidence="2 3">
    <name type="scientific">Adineta steineri</name>
    <dbReference type="NCBI Taxonomy" id="433720"/>
    <lineage>
        <taxon>Eukaryota</taxon>
        <taxon>Metazoa</taxon>
        <taxon>Spiralia</taxon>
        <taxon>Gnathifera</taxon>
        <taxon>Rotifera</taxon>
        <taxon>Eurotatoria</taxon>
        <taxon>Bdelloidea</taxon>
        <taxon>Adinetida</taxon>
        <taxon>Adinetidae</taxon>
        <taxon>Adineta</taxon>
    </lineage>
</organism>
<dbReference type="GO" id="GO:0005886">
    <property type="term" value="C:plasma membrane"/>
    <property type="evidence" value="ECO:0007669"/>
    <property type="project" value="TreeGrafter"/>
</dbReference>
<reference evidence="2" key="1">
    <citation type="submission" date="2021-02" db="EMBL/GenBank/DDBJ databases">
        <authorList>
            <person name="Nowell W R."/>
        </authorList>
    </citation>
    <scope>NUCLEOTIDE SEQUENCE</scope>
</reference>
<dbReference type="Gene3D" id="1.10.246.130">
    <property type="match status" value="1"/>
</dbReference>
<dbReference type="GO" id="GO:0036374">
    <property type="term" value="F:glutathione hydrolase activity"/>
    <property type="evidence" value="ECO:0007669"/>
    <property type="project" value="InterPro"/>
</dbReference>
<evidence type="ECO:0000256" key="1">
    <source>
        <dbReference type="PIRSR" id="PIRSR600101-2"/>
    </source>
</evidence>
<evidence type="ECO:0000313" key="3">
    <source>
        <dbReference type="Proteomes" id="UP000663881"/>
    </source>
</evidence>
<comment type="caution">
    <text evidence="2">The sequence shown here is derived from an EMBL/GenBank/DDBJ whole genome shotgun (WGS) entry which is preliminary data.</text>
</comment>